<dbReference type="KEGG" id="nai:NECAME_18733"/>
<evidence type="ECO:0000313" key="2">
    <source>
        <dbReference type="Proteomes" id="UP000053676"/>
    </source>
</evidence>
<reference evidence="2" key="1">
    <citation type="journal article" date="2014" name="Nat. Genet.">
        <title>Genome of the human hookworm Necator americanus.</title>
        <authorList>
            <person name="Tang Y.T."/>
            <person name="Gao X."/>
            <person name="Rosa B.A."/>
            <person name="Abubucker S."/>
            <person name="Hallsworth-Pepin K."/>
            <person name="Martin J."/>
            <person name="Tyagi R."/>
            <person name="Heizer E."/>
            <person name="Zhang X."/>
            <person name="Bhonagiri-Palsikar V."/>
            <person name="Minx P."/>
            <person name="Warren W.C."/>
            <person name="Wang Q."/>
            <person name="Zhan B."/>
            <person name="Hotez P.J."/>
            <person name="Sternberg P.W."/>
            <person name="Dougall A."/>
            <person name="Gaze S.T."/>
            <person name="Mulvenna J."/>
            <person name="Sotillo J."/>
            <person name="Ranganathan S."/>
            <person name="Rabelo E.M."/>
            <person name="Wilson R.K."/>
            <person name="Felgner P.L."/>
            <person name="Bethony J."/>
            <person name="Hawdon J.M."/>
            <person name="Gasser R.B."/>
            <person name="Loukas A."/>
            <person name="Mitreva M."/>
        </authorList>
    </citation>
    <scope>NUCLEOTIDE SEQUENCE [LARGE SCALE GENOMIC DNA]</scope>
</reference>
<dbReference type="Proteomes" id="UP000053676">
    <property type="component" value="Unassembled WGS sequence"/>
</dbReference>
<proteinExistence type="predicted"/>
<evidence type="ECO:0000313" key="1">
    <source>
        <dbReference type="EMBL" id="ETN72663.1"/>
    </source>
</evidence>
<name>W2ST14_NECAM</name>
<organism evidence="1 2">
    <name type="scientific">Necator americanus</name>
    <name type="common">Human hookworm</name>
    <dbReference type="NCBI Taxonomy" id="51031"/>
    <lineage>
        <taxon>Eukaryota</taxon>
        <taxon>Metazoa</taxon>
        <taxon>Ecdysozoa</taxon>
        <taxon>Nematoda</taxon>
        <taxon>Chromadorea</taxon>
        <taxon>Rhabditida</taxon>
        <taxon>Rhabditina</taxon>
        <taxon>Rhabditomorpha</taxon>
        <taxon>Strongyloidea</taxon>
        <taxon>Ancylostomatidae</taxon>
        <taxon>Bunostominae</taxon>
        <taxon>Necator</taxon>
    </lineage>
</organism>
<dbReference type="AlphaFoldDB" id="W2ST14"/>
<dbReference type="EMBL" id="KI663471">
    <property type="protein sequence ID" value="ETN72663.1"/>
    <property type="molecule type" value="Genomic_DNA"/>
</dbReference>
<sequence length="75" mass="8589">LLDEAVRRVIPVPKLERHDTAEAAHLAFRQFVLRMRFEARIVDRLHCGMPFEAGRNRVTVCIVLLHPQSECPDAA</sequence>
<protein>
    <submittedName>
        <fullName evidence="1">Uncharacterized protein</fullName>
    </submittedName>
</protein>
<accession>W2ST14</accession>
<feature type="non-terminal residue" evidence="1">
    <location>
        <position position="1"/>
    </location>
</feature>
<gene>
    <name evidence="1" type="ORF">NECAME_18733</name>
</gene>
<keyword evidence="2" id="KW-1185">Reference proteome</keyword>